<evidence type="ECO:0000256" key="1">
    <source>
        <dbReference type="ARBA" id="ARBA00009437"/>
    </source>
</evidence>
<evidence type="ECO:0000256" key="4">
    <source>
        <dbReference type="ARBA" id="ARBA00023163"/>
    </source>
</evidence>
<gene>
    <name evidence="6" type="ORF">PF66_03259</name>
</gene>
<dbReference type="InterPro" id="IPR050950">
    <property type="entry name" value="HTH-type_LysR_regulators"/>
</dbReference>
<evidence type="ECO:0000313" key="6">
    <source>
        <dbReference type="EMBL" id="KPA90126.1"/>
    </source>
</evidence>
<reference evidence="6 7" key="1">
    <citation type="journal article" date="2015" name="PLoS ONE">
        <title>Rice-Infecting Pseudomonas Genomes Are Highly Accessorized and Harbor Multiple Putative Virulence Mechanisms to Cause Sheath Brown Rot.</title>
        <authorList>
            <person name="Quibod I.L."/>
            <person name="Grande G."/>
            <person name="Oreiro E.G."/>
            <person name="Borja F.N."/>
            <person name="Dossa G.S."/>
            <person name="Mauleon R."/>
            <person name="Cruz C.V."/>
            <person name="Oliva R."/>
        </authorList>
    </citation>
    <scope>NUCLEOTIDE SEQUENCE [LARGE SCALE GENOMIC DNA]</scope>
    <source>
        <strain evidence="6 7">IRRI 6609</strain>
    </source>
</reference>
<evidence type="ECO:0000313" key="7">
    <source>
        <dbReference type="Proteomes" id="UP000037931"/>
    </source>
</evidence>
<name>A0A0N0E3J4_9PSED</name>
<feature type="domain" description="HTH lysR-type" evidence="5">
    <location>
        <begin position="4"/>
        <end position="62"/>
    </location>
</feature>
<keyword evidence="3" id="KW-0238">DNA-binding</keyword>
<dbReference type="OrthoDB" id="8679465at2"/>
<keyword evidence="2" id="KW-0805">Transcription regulation</keyword>
<dbReference type="Proteomes" id="UP000037931">
    <property type="component" value="Unassembled WGS sequence"/>
</dbReference>
<proteinExistence type="inferred from homology"/>
<evidence type="ECO:0000256" key="3">
    <source>
        <dbReference type="ARBA" id="ARBA00023125"/>
    </source>
</evidence>
<dbReference type="PATRIC" id="fig|50340.43.peg.556"/>
<dbReference type="Pfam" id="PF03466">
    <property type="entry name" value="LysR_substrate"/>
    <property type="match status" value="1"/>
</dbReference>
<keyword evidence="4" id="KW-0804">Transcription</keyword>
<dbReference type="InterPro" id="IPR036388">
    <property type="entry name" value="WH-like_DNA-bd_sf"/>
</dbReference>
<dbReference type="GO" id="GO:0003700">
    <property type="term" value="F:DNA-binding transcription factor activity"/>
    <property type="evidence" value="ECO:0007669"/>
    <property type="project" value="InterPro"/>
</dbReference>
<comment type="similarity">
    <text evidence="1">Belongs to the LysR transcriptional regulatory family.</text>
</comment>
<dbReference type="Gene3D" id="1.10.10.10">
    <property type="entry name" value="Winged helix-like DNA-binding domain superfamily/Winged helix DNA-binding domain"/>
    <property type="match status" value="1"/>
</dbReference>
<dbReference type="RefSeq" id="WP_054060473.1">
    <property type="nucleotide sequence ID" value="NZ_JSYZ01000011.1"/>
</dbReference>
<dbReference type="STRING" id="50340.PF66_03259"/>
<dbReference type="SUPFAM" id="SSF53850">
    <property type="entry name" value="Periplasmic binding protein-like II"/>
    <property type="match status" value="1"/>
</dbReference>
<protein>
    <submittedName>
        <fullName evidence="6">Transcriptional regulator</fullName>
    </submittedName>
</protein>
<keyword evidence="7" id="KW-1185">Reference proteome</keyword>
<dbReference type="PANTHER" id="PTHR30419:SF28">
    <property type="entry name" value="HTH-TYPE TRANSCRIPTIONAL REGULATOR BSDA"/>
    <property type="match status" value="1"/>
</dbReference>
<dbReference type="EMBL" id="JSYZ01000011">
    <property type="protein sequence ID" value="KPA90126.1"/>
    <property type="molecule type" value="Genomic_DNA"/>
</dbReference>
<dbReference type="FunFam" id="1.10.10.10:FF:000001">
    <property type="entry name" value="LysR family transcriptional regulator"/>
    <property type="match status" value="1"/>
</dbReference>
<dbReference type="InterPro" id="IPR036390">
    <property type="entry name" value="WH_DNA-bd_sf"/>
</dbReference>
<accession>A0A0N0E3J4</accession>
<comment type="caution">
    <text evidence="6">The sequence shown here is derived from an EMBL/GenBank/DDBJ whole genome shotgun (WGS) entry which is preliminary data.</text>
</comment>
<dbReference type="GO" id="GO:0005829">
    <property type="term" value="C:cytosol"/>
    <property type="evidence" value="ECO:0007669"/>
    <property type="project" value="TreeGrafter"/>
</dbReference>
<dbReference type="SUPFAM" id="SSF46785">
    <property type="entry name" value="Winged helix' DNA-binding domain"/>
    <property type="match status" value="1"/>
</dbReference>
<dbReference type="InterPro" id="IPR000847">
    <property type="entry name" value="LysR_HTH_N"/>
</dbReference>
<dbReference type="Pfam" id="PF00126">
    <property type="entry name" value="HTH_1"/>
    <property type="match status" value="1"/>
</dbReference>
<evidence type="ECO:0000256" key="2">
    <source>
        <dbReference type="ARBA" id="ARBA00023015"/>
    </source>
</evidence>
<dbReference type="PRINTS" id="PR00039">
    <property type="entry name" value="HTHLYSR"/>
</dbReference>
<dbReference type="PANTHER" id="PTHR30419">
    <property type="entry name" value="HTH-TYPE TRANSCRIPTIONAL REGULATOR YBHD"/>
    <property type="match status" value="1"/>
</dbReference>
<dbReference type="Gene3D" id="3.40.190.10">
    <property type="entry name" value="Periplasmic binding protein-like II"/>
    <property type="match status" value="2"/>
</dbReference>
<dbReference type="CDD" id="cd08412">
    <property type="entry name" value="PBP2_PAO1_like"/>
    <property type="match status" value="1"/>
</dbReference>
<evidence type="ECO:0000259" key="5">
    <source>
        <dbReference type="PROSITE" id="PS50931"/>
    </source>
</evidence>
<dbReference type="GO" id="GO:0003677">
    <property type="term" value="F:DNA binding"/>
    <property type="evidence" value="ECO:0007669"/>
    <property type="project" value="UniProtKB-KW"/>
</dbReference>
<sequence length="303" mass="33962">MAAYNLRQLKYFTAVVECGSVAEASRKLYIAQPSVSTAIRQLEDSFNVQLFIRQHASGMSLTPAGNRFYRKAQELLRMAHEFEQNALADNDVVAGQIDIGCYETVAPLYLPRLIAGFRERWPGVEIRIRDGEQQELIQALTSGSIDLAMLFEHDLDHTIETAPLMPPQQPYALLPADHRFAHQAKVSLHDLVLEPMILLGTLPSRTYFVSIFTERGLTPHITFSSPSIEMVRGMVAQGFGFSILVTRPFSNYTYDGRQLACIPLAETVTGSGLSAAWPRRSQLTKPAQLFVEYCIEELARLQK</sequence>
<dbReference type="AlphaFoldDB" id="A0A0N0E3J4"/>
<dbReference type="PROSITE" id="PS50931">
    <property type="entry name" value="HTH_LYSR"/>
    <property type="match status" value="1"/>
</dbReference>
<organism evidence="6 7">
    <name type="scientific">Pseudomonas asplenii</name>
    <dbReference type="NCBI Taxonomy" id="53407"/>
    <lineage>
        <taxon>Bacteria</taxon>
        <taxon>Pseudomonadati</taxon>
        <taxon>Pseudomonadota</taxon>
        <taxon>Gammaproteobacteria</taxon>
        <taxon>Pseudomonadales</taxon>
        <taxon>Pseudomonadaceae</taxon>
        <taxon>Pseudomonas</taxon>
    </lineage>
</organism>
<dbReference type="InterPro" id="IPR005119">
    <property type="entry name" value="LysR_subst-bd"/>
</dbReference>